<dbReference type="SUPFAM" id="SSF48498">
    <property type="entry name" value="Tetracyclin repressor-like, C-terminal domain"/>
    <property type="match status" value="1"/>
</dbReference>
<keyword evidence="2 4" id="KW-0238">DNA-binding</keyword>
<feature type="domain" description="HTH tetR-type" evidence="5">
    <location>
        <begin position="1"/>
        <end position="59"/>
    </location>
</feature>
<name>A0A0A1YQX3_9PSED</name>
<dbReference type="SUPFAM" id="SSF46689">
    <property type="entry name" value="Homeodomain-like"/>
    <property type="match status" value="1"/>
</dbReference>
<dbReference type="PANTHER" id="PTHR30055">
    <property type="entry name" value="HTH-TYPE TRANSCRIPTIONAL REGULATOR RUTR"/>
    <property type="match status" value="1"/>
</dbReference>
<evidence type="ECO:0000256" key="2">
    <source>
        <dbReference type="ARBA" id="ARBA00023125"/>
    </source>
</evidence>
<dbReference type="AlphaFoldDB" id="A0A0A1YQX3"/>
<dbReference type="GO" id="GO:0003700">
    <property type="term" value="F:DNA-binding transcription factor activity"/>
    <property type="evidence" value="ECO:0007669"/>
    <property type="project" value="TreeGrafter"/>
</dbReference>
<evidence type="ECO:0000256" key="4">
    <source>
        <dbReference type="PROSITE-ProRule" id="PRU00335"/>
    </source>
</evidence>
<reference evidence="6 7" key="1">
    <citation type="journal article" date="2014" name="Genome Announc.">
        <title>Draft Genome Sequence of Petroleum Oil-Degrading Marine Bacterium Pseudomonas taeanensis Strain MS-3, Isolated from a Crude Oil-Contaminated Seashore.</title>
        <authorList>
            <person name="Lee S.Y."/>
            <person name="Kim S.H."/>
            <person name="Lee D.G."/>
            <person name="Shin S."/>
            <person name="Yun S.H."/>
            <person name="Choi C.W."/>
            <person name="Chung Y.H."/>
            <person name="Choi J.S."/>
            <person name="Kahng H.Y."/>
            <person name="Kim S.I."/>
        </authorList>
    </citation>
    <scope>NUCLEOTIDE SEQUENCE [LARGE SCALE GENOMIC DNA]</scope>
    <source>
        <strain evidence="6 7">MS-3</strain>
    </source>
</reference>
<dbReference type="STRING" id="1395571.TMS3_0105260"/>
<gene>
    <name evidence="6" type="ORF">TMS3_0105260</name>
</gene>
<dbReference type="PROSITE" id="PS50977">
    <property type="entry name" value="HTH_TETR_2"/>
    <property type="match status" value="1"/>
</dbReference>
<evidence type="ECO:0000313" key="7">
    <source>
        <dbReference type="Proteomes" id="UP000030063"/>
    </source>
</evidence>
<accession>A0A0A1YQX3</accession>
<evidence type="ECO:0000313" key="6">
    <source>
        <dbReference type="EMBL" id="KFX71334.1"/>
    </source>
</evidence>
<keyword evidence="3" id="KW-0804">Transcription</keyword>
<dbReference type="PRINTS" id="PR00455">
    <property type="entry name" value="HTHTETR"/>
</dbReference>
<dbReference type="Pfam" id="PF00440">
    <property type="entry name" value="TetR_N"/>
    <property type="match status" value="1"/>
</dbReference>
<dbReference type="PANTHER" id="PTHR30055:SF220">
    <property type="entry name" value="TETR-FAMILY REGULATORY PROTEIN"/>
    <property type="match status" value="1"/>
</dbReference>
<dbReference type="GO" id="GO:0000976">
    <property type="term" value="F:transcription cis-regulatory region binding"/>
    <property type="evidence" value="ECO:0007669"/>
    <property type="project" value="TreeGrafter"/>
</dbReference>
<evidence type="ECO:0000259" key="5">
    <source>
        <dbReference type="PROSITE" id="PS50977"/>
    </source>
</evidence>
<sequence length="177" mass="18821">MRAALLAAAAQLLAEGGLAAISLREVARRAGVSHNAPYRHFPDRDSLLAALAAQAFHDLADWTRASGAQGLAALGQRYVEFALAHPGRFALMFSAALDKARYSELQLAATELYELLGQAVRAAAPARDPVVATLAAWSLVHGLAQLLLDQQLSEAMCGDLSATELSQRVTRLFAESL</sequence>
<keyword evidence="7" id="KW-1185">Reference proteome</keyword>
<dbReference type="InterPro" id="IPR001647">
    <property type="entry name" value="HTH_TetR"/>
</dbReference>
<proteinExistence type="predicted"/>
<dbReference type="Proteomes" id="UP000030063">
    <property type="component" value="Unassembled WGS sequence"/>
</dbReference>
<dbReference type="InterPro" id="IPR050109">
    <property type="entry name" value="HTH-type_TetR-like_transc_reg"/>
</dbReference>
<feature type="DNA-binding region" description="H-T-H motif" evidence="4">
    <location>
        <begin position="22"/>
        <end position="41"/>
    </location>
</feature>
<dbReference type="InterPro" id="IPR009057">
    <property type="entry name" value="Homeodomain-like_sf"/>
</dbReference>
<evidence type="ECO:0000256" key="3">
    <source>
        <dbReference type="ARBA" id="ARBA00023163"/>
    </source>
</evidence>
<dbReference type="Pfam" id="PF13305">
    <property type="entry name" value="TetR_C_33"/>
    <property type="match status" value="1"/>
</dbReference>
<dbReference type="Gene3D" id="1.10.357.10">
    <property type="entry name" value="Tetracycline Repressor, domain 2"/>
    <property type="match status" value="1"/>
</dbReference>
<dbReference type="InterPro" id="IPR025996">
    <property type="entry name" value="MT1864/Rv1816-like_C"/>
</dbReference>
<dbReference type="eggNOG" id="COG1309">
    <property type="taxonomic scope" value="Bacteria"/>
</dbReference>
<protein>
    <recommendedName>
        <fullName evidence="5">HTH tetR-type domain-containing protein</fullName>
    </recommendedName>
</protein>
<evidence type="ECO:0000256" key="1">
    <source>
        <dbReference type="ARBA" id="ARBA00023015"/>
    </source>
</evidence>
<dbReference type="InterPro" id="IPR036271">
    <property type="entry name" value="Tet_transcr_reg_TetR-rel_C_sf"/>
</dbReference>
<comment type="caution">
    <text evidence="6">The sequence shown here is derived from an EMBL/GenBank/DDBJ whole genome shotgun (WGS) entry which is preliminary data.</text>
</comment>
<dbReference type="EMBL" id="AWSQ01000001">
    <property type="protein sequence ID" value="KFX71334.1"/>
    <property type="molecule type" value="Genomic_DNA"/>
</dbReference>
<keyword evidence="1" id="KW-0805">Transcription regulation</keyword>
<organism evidence="6 7">
    <name type="scientific">Pseudomonas taeanensis MS-3</name>
    <dbReference type="NCBI Taxonomy" id="1395571"/>
    <lineage>
        <taxon>Bacteria</taxon>
        <taxon>Pseudomonadati</taxon>
        <taxon>Pseudomonadota</taxon>
        <taxon>Gammaproteobacteria</taxon>
        <taxon>Pseudomonadales</taxon>
        <taxon>Pseudomonadaceae</taxon>
        <taxon>Pseudomonas</taxon>
    </lineage>
</organism>